<protein>
    <submittedName>
        <fullName evidence="2">Uncharacterized protein</fullName>
    </submittedName>
</protein>
<dbReference type="KEGG" id="tps:THAPSDRAFT_4218"/>
<dbReference type="RefSeq" id="XP_002289201.1">
    <property type="nucleotide sequence ID" value="XM_002289165.1"/>
</dbReference>
<evidence type="ECO:0000313" key="3">
    <source>
        <dbReference type="Proteomes" id="UP000001449"/>
    </source>
</evidence>
<reference evidence="2 3" key="2">
    <citation type="journal article" date="2008" name="Nature">
        <title>The Phaeodactylum genome reveals the evolutionary history of diatom genomes.</title>
        <authorList>
            <person name="Bowler C."/>
            <person name="Allen A.E."/>
            <person name="Badger J.H."/>
            <person name="Grimwood J."/>
            <person name="Jabbari K."/>
            <person name="Kuo A."/>
            <person name="Maheswari U."/>
            <person name="Martens C."/>
            <person name="Maumus F."/>
            <person name="Otillar R.P."/>
            <person name="Rayko E."/>
            <person name="Salamov A."/>
            <person name="Vandepoele K."/>
            <person name="Beszteri B."/>
            <person name="Gruber A."/>
            <person name="Heijde M."/>
            <person name="Katinka M."/>
            <person name="Mock T."/>
            <person name="Valentin K."/>
            <person name="Verret F."/>
            <person name="Berges J.A."/>
            <person name="Brownlee C."/>
            <person name="Cadoret J.P."/>
            <person name="Chiovitti A."/>
            <person name="Choi C.J."/>
            <person name="Coesel S."/>
            <person name="De Martino A."/>
            <person name="Detter J.C."/>
            <person name="Durkin C."/>
            <person name="Falciatore A."/>
            <person name="Fournet J."/>
            <person name="Haruta M."/>
            <person name="Huysman M.J."/>
            <person name="Jenkins B.D."/>
            <person name="Jiroutova K."/>
            <person name="Jorgensen R.E."/>
            <person name="Joubert Y."/>
            <person name="Kaplan A."/>
            <person name="Kroger N."/>
            <person name="Kroth P.G."/>
            <person name="La Roche J."/>
            <person name="Lindquist E."/>
            <person name="Lommer M."/>
            <person name="Martin-Jezequel V."/>
            <person name="Lopez P.J."/>
            <person name="Lucas S."/>
            <person name="Mangogna M."/>
            <person name="McGinnis K."/>
            <person name="Medlin L.K."/>
            <person name="Montsant A."/>
            <person name="Oudot-Le Secq M.P."/>
            <person name="Napoli C."/>
            <person name="Obornik M."/>
            <person name="Parker M.S."/>
            <person name="Petit J.L."/>
            <person name="Porcel B.M."/>
            <person name="Poulsen N."/>
            <person name="Robison M."/>
            <person name="Rychlewski L."/>
            <person name="Rynearson T.A."/>
            <person name="Schmutz J."/>
            <person name="Shapiro H."/>
            <person name="Siaut M."/>
            <person name="Stanley M."/>
            <person name="Sussman M.R."/>
            <person name="Taylor A.R."/>
            <person name="Vardi A."/>
            <person name="von Dassow P."/>
            <person name="Vyverman W."/>
            <person name="Willis A."/>
            <person name="Wyrwicz L.S."/>
            <person name="Rokhsar D.S."/>
            <person name="Weissenbach J."/>
            <person name="Armbrust E.V."/>
            <person name="Green B.R."/>
            <person name="Van de Peer Y."/>
            <person name="Grigoriev I.V."/>
        </authorList>
    </citation>
    <scope>NUCLEOTIDE SEQUENCE [LARGE SCALE GENOMIC DNA]</scope>
    <source>
        <strain evidence="2 3">CCMP1335</strain>
    </source>
</reference>
<reference evidence="2 3" key="1">
    <citation type="journal article" date="2004" name="Science">
        <title>The genome of the diatom Thalassiosira pseudonana: ecology, evolution, and metabolism.</title>
        <authorList>
            <person name="Armbrust E.V."/>
            <person name="Berges J.A."/>
            <person name="Bowler C."/>
            <person name="Green B.R."/>
            <person name="Martinez D."/>
            <person name="Putnam N.H."/>
            <person name="Zhou S."/>
            <person name="Allen A.E."/>
            <person name="Apt K.E."/>
            <person name="Bechner M."/>
            <person name="Brzezinski M.A."/>
            <person name="Chaal B.K."/>
            <person name="Chiovitti A."/>
            <person name="Davis A.K."/>
            <person name="Demarest M.S."/>
            <person name="Detter J.C."/>
            <person name="Glavina T."/>
            <person name="Goodstein D."/>
            <person name="Hadi M.Z."/>
            <person name="Hellsten U."/>
            <person name="Hildebrand M."/>
            <person name="Jenkins B.D."/>
            <person name="Jurka J."/>
            <person name="Kapitonov V.V."/>
            <person name="Kroger N."/>
            <person name="Lau W.W."/>
            <person name="Lane T.W."/>
            <person name="Larimer F.W."/>
            <person name="Lippmeier J.C."/>
            <person name="Lucas S."/>
            <person name="Medina M."/>
            <person name="Montsant A."/>
            <person name="Obornik M."/>
            <person name="Parker M.S."/>
            <person name="Palenik B."/>
            <person name="Pazour G.J."/>
            <person name="Richardson P.M."/>
            <person name="Rynearson T.A."/>
            <person name="Saito M.A."/>
            <person name="Schwartz D.C."/>
            <person name="Thamatrakoln K."/>
            <person name="Valentin K."/>
            <person name="Vardi A."/>
            <person name="Wilkerson F.P."/>
            <person name="Rokhsar D.S."/>
        </authorList>
    </citation>
    <scope>NUCLEOTIDE SEQUENCE [LARGE SCALE GENOMIC DNA]</scope>
    <source>
        <strain evidence="2 3">CCMP1335</strain>
    </source>
</reference>
<proteinExistence type="predicted"/>
<gene>
    <name evidence="2" type="ORF">THAPSDRAFT_4218</name>
</gene>
<accession>B8C192</accession>
<dbReference type="PaxDb" id="35128-Thaps4218"/>
<name>B8C192_THAPS</name>
<dbReference type="EMBL" id="CM000641">
    <property type="protein sequence ID" value="EED92738.1"/>
    <property type="molecule type" value="Genomic_DNA"/>
</dbReference>
<sequence>MNGVVGDGRSSDVDTRAKSYHPLLIPPTASPSQSPQKAKSPVSSLLRKLASPRALRKDAIEDPLKQTVAYPQKSPNRTLTSSETEDDEGHEVAIVTHGSSPTNVYAAAAVSLPKLLSRRSPSKSQSTTSSTLIVNDITGMNALGEAFSFRIGQQNGGDEYNAGDHSVDIIHSYVSGEICNEDDNTSNVTRHEQTRDLLTNLLLESDDDTFATARLANRIGSVELKRAVDTYDDASFVSHREETFDHSQCECSNDVQDTLLEAGSCIYDRVGDKENIGEDLNEIATLVRDILQGKYLIDGGYL</sequence>
<dbReference type="AlphaFoldDB" id="B8C192"/>
<organism evidence="2 3">
    <name type="scientific">Thalassiosira pseudonana</name>
    <name type="common">Marine diatom</name>
    <name type="synonym">Cyclotella nana</name>
    <dbReference type="NCBI Taxonomy" id="35128"/>
    <lineage>
        <taxon>Eukaryota</taxon>
        <taxon>Sar</taxon>
        <taxon>Stramenopiles</taxon>
        <taxon>Ochrophyta</taxon>
        <taxon>Bacillariophyta</taxon>
        <taxon>Coscinodiscophyceae</taxon>
        <taxon>Thalassiosirophycidae</taxon>
        <taxon>Thalassiosirales</taxon>
        <taxon>Thalassiosiraceae</taxon>
        <taxon>Thalassiosira</taxon>
    </lineage>
</organism>
<dbReference type="HOGENOM" id="CLU_922851_0_0_1"/>
<feature type="region of interest" description="Disordered" evidence="1">
    <location>
        <begin position="1"/>
        <end position="88"/>
    </location>
</feature>
<feature type="compositionally biased region" description="Polar residues" evidence="1">
    <location>
        <begin position="73"/>
        <end position="82"/>
    </location>
</feature>
<dbReference type="Proteomes" id="UP000001449">
    <property type="component" value="Chromosome 4"/>
</dbReference>
<dbReference type="InParanoid" id="B8C192"/>
<evidence type="ECO:0000313" key="2">
    <source>
        <dbReference type="EMBL" id="EED92738.1"/>
    </source>
</evidence>
<feature type="compositionally biased region" description="Basic and acidic residues" evidence="1">
    <location>
        <begin position="55"/>
        <end position="64"/>
    </location>
</feature>
<keyword evidence="3" id="KW-1185">Reference proteome</keyword>
<evidence type="ECO:0000256" key="1">
    <source>
        <dbReference type="SAM" id="MobiDB-lite"/>
    </source>
</evidence>
<dbReference type="GeneID" id="7442100"/>
<feature type="compositionally biased region" description="Low complexity" evidence="1">
    <location>
        <begin position="30"/>
        <end position="44"/>
    </location>
</feature>